<feature type="domain" description="F-box" evidence="1">
    <location>
        <begin position="2"/>
        <end position="50"/>
    </location>
</feature>
<reference evidence="2" key="1">
    <citation type="submission" date="2019-12" db="EMBL/GenBank/DDBJ databases">
        <authorList>
            <person name="Scholes J."/>
        </authorList>
    </citation>
    <scope>NUCLEOTIDE SEQUENCE</scope>
</reference>
<keyword evidence="3" id="KW-1185">Reference proteome</keyword>
<dbReference type="Pfam" id="PF00646">
    <property type="entry name" value="F-box"/>
    <property type="match status" value="1"/>
</dbReference>
<evidence type="ECO:0000313" key="2">
    <source>
        <dbReference type="EMBL" id="CAA0833921.1"/>
    </source>
</evidence>
<dbReference type="PANTHER" id="PTHR31639:SF42">
    <property type="entry name" value="OS02G0160200 PROTEIN"/>
    <property type="match status" value="1"/>
</dbReference>
<gene>
    <name evidence="2" type="ORF">SHERM_29177</name>
</gene>
<evidence type="ECO:0000259" key="1">
    <source>
        <dbReference type="PROSITE" id="PS50181"/>
    </source>
</evidence>
<dbReference type="InterPro" id="IPR032675">
    <property type="entry name" value="LRR_dom_sf"/>
</dbReference>
<dbReference type="PANTHER" id="PTHR31639">
    <property type="entry name" value="F-BOX PROTEIN-LIKE"/>
    <property type="match status" value="1"/>
</dbReference>
<dbReference type="Gene3D" id="1.20.1280.50">
    <property type="match status" value="1"/>
</dbReference>
<dbReference type="EMBL" id="CACSLK010027842">
    <property type="protein sequence ID" value="CAA0833921.1"/>
    <property type="molecule type" value="Genomic_DNA"/>
</dbReference>
<evidence type="ECO:0000313" key="3">
    <source>
        <dbReference type="Proteomes" id="UP001153555"/>
    </source>
</evidence>
<proteinExistence type="predicted"/>
<dbReference type="InterPro" id="IPR001810">
    <property type="entry name" value="F-box_dom"/>
</dbReference>
<dbReference type="AlphaFoldDB" id="A0A9N7NN02"/>
<dbReference type="Proteomes" id="UP001153555">
    <property type="component" value="Unassembled WGS sequence"/>
</dbReference>
<accession>A0A9N7NN02</accession>
<dbReference type="InterPro" id="IPR036047">
    <property type="entry name" value="F-box-like_dom_sf"/>
</dbReference>
<dbReference type="PROSITE" id="PS50181">
    <property type="entry name" value="FBOX"/>
    <property type="match status" value="1"/>
</dbReference>
<dbReference type="SUPFAM" id="SSF81383">
    <property type="entry name" value="F-box domain"/>
    <property type="match status" value="1"/>
</dbReference>
<dbReference type="Gene3D" id="3.80.10.10">
    <property type="entry name" value="Ribonuclease Inhibitor"/>
    <property type="match status" value="1"/>
</dbReference>
<dbReference type="InterPro" id="IPR055357">
    <property type="entry name" value="LRR_At1g61320_AtMIF1"/>
</dbReference>
<organism evidence="2 3">
    <name type="scientific">Striga hermonthica</name>
    <name type="common">Purple witchweed</name>
    <name type="synonym">Buchnera hermonthica</name>
    <dbReference type="NCBI Taxonomy" id="68872"/>
    <lineage>
        <taxon>Eukaryota</taxon>
        <taxon>Viridiplantae</taxon>
        <taxon>Streptophyta</taxon>
        <taxon>Embryophyta</taxon>
        <taxon>Tracheophyta</taxon>
        <taxon>Spermatophyta</taxon>
        <taxon>Magnoliopsida</taxon>
        <taxon>eudicotyledons</taxon>
        <taxon>Gunneridae</taxon>
        <taxon>Pentapetalae</taxon>
        <taxon>asterids</taxon>
        <taxon>lamiids</taxon>
        <taxon>Lamiales</taxon>
        <taxon>Orobanchaceae</taxon>
        <taxon>Buchnereae</taxon>
        <taxon>Striga</taxon>
    </lineage>
</organism>
<dbReference type="OrthoDB" id="10317932at2759"/>
<dbReference type="SUPFAM" id="SSF52047">
    <property type="entry name" value="RNI-like"/>
    <property type="match status" value="1"/>
</dbReference>
<sequence>MVDRISQLPIPILHHILCFLSQKEAVRTCILSKQWRHIGSTRPNLQFSEEWFDDSSEKLINNAQKKFVPVVVVDRTTLQRCRDKERSKRHRILSVLLCRPWRRNNGSTRPNLDSSQKFFKFFNGTQQNFVSVVDRTLQRYLDQNLSIHKLHLHLSSPNSRPVVSLPDKWVPILAALNIKALELTFLSYTLPYYDLPSAVFESLEELHLRKCRLRPAESVRFKSLRSLTLEQVQVDGGIFDTNMLGSPLLRRLVINSCWELRIVRVSGSEAASPGFKHFELCDSKKIGGRSIEIDVPNLETVSIRAPWRLCHRQSALWFSLTRLSLNSVILSSELFDVLSFGCPTLASLALDNCSGFEEFHLASDSVKFLRISTRNIPLKGVTICAPNILSFTFNAGIPQVPDTFSIAKTISKECYSYVILSSSCEDDPDFDVNLWFYKLRRLLKALRGSRISLILHMNGGPLDVPCSAVDCSHLLSNRPPVVVEDLTLNTRKCRTPSWYSGFMNGLFRVCRPRLIWGCRNSRLLEFHINILLANKSPETEPYSWQHQLEQVHVKTIDGKIWQLVQWTNQSELRNRTYDRIMCLNLKWRDQKTA</sequence>
<comment type="caution">
    <text evidence="2">The sequence shown here is derived from an EMBL/GenBank/DDBJ whole genome shotgun (WGS) entry which is preliminary data.</text>
</comment>
<protein>
    <submittedName>
        <fullName evidence="2">F-box/LRR-repeat protein</fullName>
    </submittedName>
</protein>
<name>A0A9N7NN02_STRHE</name>
<dbReference type="Pfam" id="PF23622">
    <property type="entry name" value="LRR_At1g61320_AtMIF1"/>
    <property type="match status" value="1"/>
</dbReference>